<reference evidence="2 4" key="1">
    <citation type="submission" date="2015-11" db="EMBL/GenBank/DDBJ databases">
        <title>Genomic analysis of 38 Legionella species identifies large and diverse effector repertoires.</title>
        <authorList>
            <person name="Burstein D."/>
            <person name="Amaro F."/>
            <person name="Zusman T."/>
            <person name="Lifshitz Z."/>
            <person name="Cohen O."/>
            <person name="Gilbert J.A."/>
            <person name="Pupko T."/>
            <person name="Shuman H.A."/>
            <person name="Segal G."/>
        </authorList>
    </citation>
    <scope>NUCLEOTIDE SEQUENCE [LARGE SCALE GENOMIC DNA]</scope>
    <source>
        <strain evidence="2 4">ATCC 49507</strain>
    </source>
</reference>
<evidence type="ECO:0000256" key="1">
    <source>
        <dbReference type="SAM" id="MobiDB-lite"/>
    </source>
</evidence>
<dbReference type="RefSeq" id="WP_058475161.1">
    <property type="nucleotide sequence ID" value="NZ_CAAAIL010000003.1"/>
</dbReference>
<dbReference type="Proteomes" id="UP000054639">
    <property type="component" value="Unassembled WGS sequence"/>
</dbReference>
<dbReference type="EMBL" id="LNYR01000046">
    <property type="protein sequence ID" value="KTD43682.1"/>
    <property type="molecule type" value="Genomic_DNA"/>
</dbReference>
<keyword evidence="4" id="KW-1185">Reference proteome</keyword>
<dbReference type="AlphaFoldDB" id="A0A378KT20"/>
<dbReference type="EMBL" id="UGOW01000001">
    <property type="protein sequence ID" value="STY17329.1"/>
    <property type="molecule type" value="Genomic_DNA"/>
</dbReference>
<evidence type="ECO:0000313" key="5">
    <source>
        <dbReference type="Proteomes" id="UP000254230"/>
    </source>
</evidence>
<proteinExistence type="predicted"/>
<evidence type="ECO:0000313" key="4">
    <source>
        <dbReference type="Proteomes" id="UP000054639"/>
    </source>
</evidence>
<gene>
    <name evidence="2" type="ORF">Lqua_3036</name>
    <name evidence="3" type="ORF">NCTC12376_01126</name>
</gene>
<feature type="region of interest" description="Disordered" evidence="1">
    <location>
        <begin position="164"/>
        <end position="183"/>
    </location>
</feature>
<sequence length="183" mass="20708">MPGLTSKIKRGAKYLITKASALHQDVKDEMNGASTVHTEVQHLYNKVKIIMELEGKKLDPQVKEAAQCMLNDLQAVLEEDSSHGPLTRHHPSGQYDLAEKSIDIIFKYQPKLEAAPGFWNQIKAHINTFIEKISGEKNVFETQGTAFSKSKSFQDLKQSVTELRDEMKSELEPDEPGTKFEHR</sequence>
<reference evidence="3 5" key="2">
    <citation type="submission" date="2018-06" db="EMBL/GenBank/DDBJ databases">
        <authorList>
            <consortium name="Pathogen Informatics"/>
            <person name="Doyle S."/>
        </authorList>
    </citation>
    <scope>NUCLEOTIDE SEQUENCE [LARGE SCALE GENOMIC DNA]</scope>
    <source>
        <strain evidence="3 5">NCTC12376</strain>
    </source>
</reference>
<organism evidence="3 5">
    <name type="scientific">Legionella quateirensis</name>
    <dbReference type="NCBI Taxonomy" id="45072"/>
    <lineage>
        <taxon>Bacteria</taxon>
        <taxon>Pseudomonadati</taxon>
        <taxon>Pseudomonadota</taxon>
        <taxon>Gammaproteobacteria</taxon>
        <taxon>Legionellales</taxon>
        <taxon>Legionellaceae</taxon>
        <taxon>Legionella</taxon>
    </lineage>
</organism>
<evidence type="ECO:0000313" key="3">
    <source>
        <dbReference type="EMBL" id="STY17329.1"/>
    </source>
</evidence>
<evidence type="ECO:0000313" key="2">
    <source>
        <dbReference type="EMBL" id="KTD43682.1"/>
    </source>
</evidence>
<accession>A0A378KT20</accession>
<protein>
    <submittedName>
        <fullName evidence="3">Uncharacterized protein</fullName>
    </submittedName>
</protein>
<name>A0A378KT20_9GAMM</name>
<dbReference type="Proteomes" id="UP000254230">
    <property type="component" value="Unassembled WGS sequence"/>
</dbReference>
<dbReference type="OrthoDB" id="5645479at2"/>
<dbReference type="STRING" id="45072.Lqua_3036"/>